<dbReference type="EMBL" id="JACIET010000005">
    <property type="protein sequence ID" value="MBB4014894.1"/>
    <property type="molecule type" value="Genomic_DNA"/>
</dbReference>
<evidence type="ECO:0000313" key="3">
    <source>
        <dbReference type="EMBL" id="MBB4014894.1"/>
    </source>
</evidence>
<feature type="signal peptide" evidence="1">
    <location>
        <begin position="1"/>
        <end position="24"/>
    </location>
</feature>
<dbReference type="Pfam" id="PF04187">
    <property type="entry name" value="Cofac_haem_bdg"/>
    <property type="match status" value="1"/>
</dbReference>
<evidence type="ECO:0000259" key="2">
    <source>
        <dbReference type="Pfam" id="PF04187"/>
    </source>
</evidence>
<feature type="chain" id="PRO_5032565295" evidence="1">
    <location>
        <begin position="25"/>
        <end position="283"/>
    </location>
</feature>
<evidence type="ECO:0000313" key="4">
    <source>
        <dbReference type="Proteomes" id="UP000561045"/>
    </source>
</evidence>
<dbReference type="AlphaFoldDB" id="A0A840BQD2"/>
<reference evidence="3 4" key="1">
    <citation type="submission" date="2020-08" db="EMBL/GenBank/DDBJ databases">
        <title>Genomic Encyclopedia of Type Strains, Phase IV (KMG-IV): sequencing the most valuable type-strain genomes for metagenomic binning, comparative biology and taxonomic classification.</title>
        <authorList>
            <person name="Goeker M."/>
        </authorList>
    </citation>
    <scope>NUCLEOTIDE SEQUENCE [LARGE SCALE GENOMIC DNA]</scope>
    <source>
        <strain evidence="3 4">DSM 106739</strain>
    </source>
</reference>
<dbReference type="SUPFAM" id="SSF159501">
    <property type="entry name" value="EreA/ChaN-like"/>
    <property type="match status" value="1"/>
</dbReference>
<keyword evidence="4" id="KW-1185">Reference proteome</keyword>
<evidence type="ECO:0000256" key="1">
    <source>
        <dbReference type="SAM" id="SignalP"/>
    </source>
</evidence>
<sequence length="283" mass="30075">MTRTLLTALLAAVLAGSPIAPTHAAQPDPATLAQAIAPYPLVLLGEVHDNPQVHQLRLDALRLRVAAGWRPALVMEHFDRERQADIDRARREHPRDADHLIAQAGGPRWPWPLLKPVVALALDHDLPIIAANVSRADAARAMREGLGAVLPAEVLASAGLPQGARPPLTDSLITGQKQAIDAGHCGHTPPEMLPGLVQAQLARDLFMAAQLRAHASRGAVLLAGNGHVRRDIGVPLWLTDLPGVFAVSLGEDDSDAARFDLNLTLPAIERDDPCAALAKPAGR</sequence>
<dbReference type="Proteomes" id="UP000561045">
    <property type="component" value="Unassembled WGS sequence"/>
</dbReference>
<accession>A0A840BQD2</accession>
<name>A0A840BQD2_9RHOO</name>
<dbReference type="Gene3D" id="3.40.50.11550">
    <property type="match status" value="2"/>
</dbReference>
<proteinExistence type="predicted"/>
<dbReference type="InterPro" id="IPR007314">
    <property type="entry name" value="Cofac_haem-bd_dom"/>
</dbReference>
<organism evidence="3 4">
    <name type="scientific">Niveibacterium umoris</name>
    <dbReference type="NCBI Taxonomy" id="1193620"/>
    <lineage>
        <taxon>Bacteria</taxon>
        <taxon>Pseudomonadati</taxon>
        <taxon>Pseudomonadota</taxon>
        <taxon>Betaproteobacteria</taxon>
        <taxon>Rhodocyclales</taxon>
        <taxon>Rhodocyclaceae</taxon>
        <taxon>Niveibacterium</taxon>
    </lineage>
</organism>
<keyword evidence="1" id="KW-0732">Signal</keyword>
<comment type="caution">
    <text evidence="3">The sequence shown here is derived from an EMBL/GenBank/DDBJ whole genome shotgun (WGS) entry which is preliminary data.</text>
</comment>
<dbReference type="RefSeq" id="WP_183638382.1">
    <property type="nucleotide sequence ID" value="NZ_BAABLE010000001.1"/>
</dbReference>
<feature type="domain" description="Haem-binding uptake Tiki superfamily ChaN" evidence="2">
    <location>
        <begin position="33"/>
        <end position="238"/>
    </location>
</feature>
<gene>
    <name evidence="3" type="ORF">GGR36_004252</name>
</gene>
<dbReference type="CDD" id="cd14727">
    <property type="entry name" value="ChanN-like"/>
    <property type="match status" value="1"/>
</dbReference>
<protein>
    <submittedName>
        <fullName evidence="3">Putative iron-regulated protein</fullName>
    </submittedName>
</protein>